<keyword evidence="3" id="KW-0677">Repeat</keyword>
<dbReference type="SMART" id="SM00408">
    <property type="entry name" value="IGc2"/>
    <property type="match status" value="1"/>
</dbReference>
<keyword evidence="7" id="KW-1133">Transmembrane helix</keyword>
<dbReference type="InterPro" id="IPR003598">
    <property type="entry name" value="Ig_sub2"/>
</dbReference>
<keyword evidence="5" id="KW-0393">Immunoglobulin domain</keyword>
<gene>
    <name evidence="10" type="primary">Nfu_g_1_003326</name>
</gene>
<dbReference type="SMART" id="SM00409">
    <property type="entry name" value="IG"/>
    <property type="match status" value="1"/>
</dbReference>
<dbReference type="InterPro" id="IPR000483">
    <property type="entry name" value="Cys-rich_flank_reg_C"/>
</dbReference>
<dbReference type="InterPro" id="IPR032675">
    <property type="entry name" value="LRR_dom_sf"/>
</dbReference>
<keyword evidence="4" id="KW-1015">Disulfide bond</keyword>
<proteinExistence type="predicted"/>
<feature type="domain" description="Ig-like" evidence="9">
    <location>
        <begin position="236"/>
        <end position="343"/>
    </location>
</feature>
<keyword evidence="7" id="KW-0812">Transmembrane</keyword>
<evidence type="ECO:0000313" key="10">
    <source>
        <dbReference type="EMBL" id="SBP28801.1"/>
    </source>
</evidence>
<reference evidence="10" key="1">
    <citation type="submission" date="2016-05" db="EMBL/GenBank/DDBJ databases">
        <authorList>
            <person name="Lavstsen T."/>
            <person name="Jespersen J.S."/>
        </authorList>
    </citation>
    <scope>NUCLEOTIDE SEQUENCE</scope>
    <source>
        <tissue evidence="10">Brain</tissue>
    </source>
</reference>
<keyword evidence="2 8" id="KW-0732">Signal</keyword>
<dbReference type="PANTHER" id="PTHR24366">
    <property type="entry name" value="IG(IMMUNOGLOBULIN) AND LRR(LEUCINE RICH REPEAT) DOMAINS"/>
    <property type="match status" value="1"/>
</dbReference>
<dbReference type="SMART" id="SM00369">
    <property type="entry name" value="LRR_TYP"/>
    <property type="match status" value="5"/>
</dbReference>
<dbReference type="InterPro" id="IPR001611">
    <property type="entry name" value="Leu-rich_rpt"/>
</dbReference>
<dbReference type="AlphaFoldDB" id="A0A1A7YEY8"/>
<dbReference type="CDD" id="cd00096">
    <property type="entry name" value="Ig"/>
    <property type="match status" value="1"/>
</dbReference>
<dbReference type="SUPFAM" id="SSF52058">
    <property type="entry name" value="L domain-like"/>
    <property type="match status" value="1"/>
</dbReference>
<dbReference type="InterPro" id="IPR003591">
    <property type="entry name" value="Leu-rich_rpt_typical-subtyp"/>
</dbReference>
<reference evidence="10" key="2">
    <citation type="submission" date="2016-06" db="EMBL/GenBank/DDBJ databases">
        <title>The genome of a short-lived fish provides insights into sex chromosome evolution and the genetic control of aging.</title>
        <authorList>
            <person name="Reichwald K."/>
            <person name="Felder M."/>
            <person name="Petzold A."/>
            <person name="Koch P."/>
            <person name="Groth M."/>
            <person name="Platzer M."/>
        </authorList>
    </citation>
    <scope>NUCLEOTIDE SEQUENCE</scope>
    <source>
        <tissue evidence="10">Brain</tissue>
    </source>
</reference>
<dbReference type="PANTHER" id="PTHR24366:SF15">
    <property type="entry name" value="IMMUNOGLOBULIN SUPERFAMILY CONTAINING LEUCINE-RICH REPEAT PROTEIN 2"/>
    <property type="match status" value="1"/>
</dbReference>
<dbReference type="InterPro" id="IPR007110">
    <property type="entry name" value="Ig-like_dom"/>
</dbReference>
<sequence>MTAADIFSFTLWISAIVSAGLCCPELCTCTDKHNRHFAECSYKYLTEVPEGLPPNVTTISLSSNRIRFIPLGSFDNVTQVTSLWMAYNEIISIEQGSLLPLFHLRNFDISHNRIIDFPWEDLQNLTALQLLRMNHNEMSNLPRDAFSNLKDLRSLRLNNNKFVTIAEGTFDGLVSLSHLQVYNNPFVCSCSLDWLRDWIPTTTITVPDQSMITCATPEELKGEPILKLPKSKCMSPNVTVLTQPNTHTTTFYEGSELALTCEFKGNPKPLVMWTIHSRKQKHEVYLSLMVDGSAESNEDSENAIRVFNNGTLVISQLRQEDAGNYSCSATNEFGRAEDSVLVKVMTHPKPTPTRPITTTVTSKTFKQTDKTSLFDFLHLPHVKRKDSPTHMPTFHPTAETIPKSYEDTTRFLPRSSKCGLTANTKNISSHVLNGSIDDIKKYTFDFGVIALGVSETEATVRLNPLLIPKDRSSSQVTSNSFQTDSEDNFDFPDVFDDVQSNGLYLCIAADGKHSAVQWSRIKEGINTYQFSGLRPGTNYSLCLTYKGEDCRVQVLFATRRMVPNLLIIISVSICLLTVSTVPLLGATCFHLVYTYRSKTYKLILKAKDQYHLERNLTANFNTPQTKAQRKITEEEMESIDDGDKEADTEESVVTESFTLSHSRGHPDDCEVGSEYSDRLPLGAEAVNITNNYIYPNE</sequence>
<dbReference type="EMBL" id="HADX01006569">
    <property type="protein sequence ID" value="SBP28801.1"/>
    <property type="molecule type" value="Transcribed_RNA"/>
</dbReference>
<dbReference type="InterPro" id="IPR036179">
    <property type="entry name" value="Ig-like_dom_sf"/>
</dbReference>
<dbReference type="InterPro" id="IPR013106">
    <property type="entry name" value="Ig_V-set"/>
</dbReference>
<dbReference type="PROSITE" id="PS50835">
    <property type="entry name" value="IG_LIKE"/>
    <property type="match status" value="1"/>
</dbReference>
<dbReference type="SMART" id="SM00082">
    <property type="entry name" value="LRRCT"/>
    <property type="match status" value="1"/>
</dbReference>
<dbReference type="FunFam" id="2.60.40.10:FF:000032">
    <property type="entry name" value="palladin isoform X1"/>
    <property type="match status" value="1"/>
</dbReference>
<keyword evidence="1" id="KW-0433">Leucine-rich repeat</keyword>
<dbReference type="Pfam" id="PF13855">
    <property type="entry name" value="LRR_8"/>
    <property type="match status" value="2"/>
</dbReference>
<name>A0A1A7YEY8_9TELE</name>
<dbReference type="SMART" id="SM00406">
    <property type="entry name" value="IGv"/>
    <property type="match status" value="1"/>
</dbReference>
<dbReference type="InterPro" id="IPR013783">
    <property type="entry name" value="Ig-like_fold"/>
</dbReference>
<evidence type="ECO:0000259" key="9">
    <source>
        <dbReference type="PROSITE" id="PS50835"/>
    </source>
</evidence>
<feature type="region of interest" description="Disordered" evidence="6">
    <location>
        <begin position="624"/>
        <end position="649"/>
    </location>
</feature>
<feature type="transmembrane region" description="Helical" evidence="7">
    <location>
        <begin position="565"/>
        <end position="593"/>
    </location>
</feature>
<protein>
    <recommendedName>
        <fullName evidence="9">Ig-like domain-containing protein</fullName>
    </recommendedName>
</protein>
<accession>A0A1A7YEY8</accession>
<feature type="chain" id="PRO_5015054841" description="Ig-like domain-containing protein" evidence="8">
    <location>
        <begin position="20"/>
        <end position="697"/>
    </location>
</feature>
<feature type="signal peptide" evidence="8">
    <location>
        <begin position="1"/>
        <end position="19"/>
    </location>
</feature>
<evidence type="ECO:0000256" key="2">
    <source>
        <dbReference type="ARBA" id="ARBA00022729"/>
    </source>
</evidence>
<evidence type="ECO:0000256" key="5">
    <source>
        <dbReference type="ARBA" id="ARBA00023319"/>
    </source>
</evidence>
<organism evidence="10">
    <name type="scientific">Iconisemion striatum</name>
    <dbReference type="NCBI Taxonomy" id="60296"/>
    <lineage>
        <taxon>Eukaryota</taxon>
        <taxon>Metazoa</taxon>
        <taxon>Chordata</taxon>
        <taxon>Craniata</taxon>
        <taxon>Vertebrata</taxon>
        <taxon>Euteleostomi</taxon>
        <taxon>Actinopterygii</taxon>
        <taxon>Neopterygii</taxon>
        <taxon>Teleostei</taxon>
        <taxon>Neoteleostei</taxon>
        <taxon>Acanthomorphata</taxon>
        <taxon>Ovalentaria</taxon>
        <taxon>Atherinomorphae</taxon>
        <taxon>Cyprinodontiformes</taxon>
        <taxon>Nothobranchiidae</taxon>
        <taxon>Iconisemion</taxon>
    </lineage>
</organism>
<evidence type="ECO:0000256" key="7">
    <source>
        <dbReference type="SAM" id="Phobius"/>
    </source>
</evidence>
<dbReference type="EMBL" id="HADW01001312">
    <property type="protein sequence ID" value="SBP02712.1"/>
    <property type="molecule type" value="Transcribed_RNA"/>
</dbReference>
<dbReference type="Pfam" id="PF13927">
    <property type="entry name" value="Ig_3"/>
    <property type="match status" value="1"/>
</dbReference>
<evidence type="ECO:0000256" key="6">
    <source>
        <dbReference type="SAM" id="MobiDB-lite"/>
    </source>
</evidence>
<dbReference type="Gene3D" id="3.80.10.10">
    <property type="entry name" value="Ribonuclease Inhibitor"/>
    <property type="match status" value="1"/>
</dbReference>
<evidence type="ECO:0000256" key="8">
    <source>
        <dbReference type="SAM" id="SignalP"/>
    </source>
</evidence>
<evidence type="ECO:0000256" key="3">
    <source>
        <dbReference type="ARBA" id="ARBA00022737"/>
    </source>
</evidence>
<evidence type="ECO:0000256" key="1">
    <source>
        <dbReference type="ARBA" id="ARBA00022614"/>
    </source>
</evidence>
<evidence type="ECO:0000256" key="4">
    <source>
        <dbReference type="ARBA" id="ARBA00023157"/>
    </source>
</evidence>
<dbReference type="InterPro" id="IPR003599">
    <property type="entry name" value="Ig_sub"/>
</dbReference>
<keyword evidence="7" id="KW-0472">Membrane</keyword>
<dbReference type="Gene3D" id="2.60.40.10">
    <property type="entry name" value="Immunoglobulins"/>
    <property type="match status" value="1"/>
</dbReference>
<dbReference type="SUPFAM" id="SSF48726">
    <property type="entry name" value="Immunoglobulin"/>
    <property type="match status" value="1"/>
</dbReference>
<feature type="compositionally biased region" description="Acidic residues" evidence="6">
    <location>
        <begin position="634"/>
        <end position="649"/>
    </location>
</feature>